<accession>A0A5N5THW8</accession>
<dbReference type="SUPFAM" id="SSF103196">
    <property type="entry name" value="Roadblock/LC7 domain"/>
    <property type="match status" value="1"/>
</dbReference>
<gene>
    <name evidence="4" type="primary">lamtor2</name>
    <name evidence="4" type="ORF">Anas_04301</name>
</gene>
<dbReference type="PANTHER" id="PTHR13323">
    <property type="entry name" value="LATE ENDOSOMAL/LYSOSOMAL MP1 INTERACTING PROTEIN"/>
    <property type="match status" value="1"/>
</dbReference>
<dbReference type="GO" id="GO:0005737">
    <property type="term" value="C:cytoplasm"/>
    <property type="evidence" value="ECO:0007669"/>
    <property type="project" value="UniProtKB-ARBA"/>
</dbReference>
<name>A0A5N5THW8_9CRUS</name>
<proteinExistence type="inferred from homology"/>
<protein>
    <recommendedName>
        <fullName evidence="2">Ragulator complex protein LAMTOR2 homolog</fullName>
    </recommendedName>
</protein>
<dbReference type="Gene3D" id="3.30.450.30">
    <property type="entry name" value="Dynein light chain 2a, cytoplasmic"/>
    <property type="match status" value="1"/>
</dbReference>
<organism evidence="4 5">
    <name type="scientific">Armadillidium nasatum</name>
    <dbReference type="NCBI Taxonomy" id="96803"/>
    <lineage>
        <taxon>Eukaryota</taxon>
        <taxon>Metazoa</taxon>
        <taxon>Ecdysozoa</taxon>
        <taxon>Arthropoda</taxon>
        <taxon>Crustacea</taxon>
        <taxon>Multicrustacea</taxon>
        <taxon>Malacostraca</taxon>
        <taxon>Eumalacostraca</taxon>
        <taxon>Peracarida</taxon>
        <taxon>Isopoda</taxon>
        <taxon>Oniscidea</taxon>
        <taxon>Crinocheta</taxon>
        <taxon>Armadillidiidae</taxon>
        <taxon>Armadillidium</taxon>
    </lineage>
</organism>
<feature type="domain" description="Roadblock/LAMTOR2" evidence="3">
    <location>
        <begin position="7"/>
        <end position="95"/>
    </location>
</feature>
<comment type="similarity">
    <text evidence="1">Belongs to the GAMAD family.</text>
</comment>
<evidence type="ECO:0000256" key="2">
    <source>
        <dbReference type="ARBA" id="ARBA00072715"/>
    </source>
</evidence>
<sequence>MLKPKTLSQILGEANTGGIQSTLLLNSTGALLSYSGKGEGDGQVIAAIVSNIWSVYEESGQSALLEDKLNFLLLDCENGRVCVTRVADVLLCLYAEPWVGLGILKTKAEALAQYLDEPIHHIASS</sequence>
<dbReference type="GO" id="GO:0060090">
    <property type="term" value="F:molecular adaptor activity"/>
    <property type="evidence" value="ECO:0007669"/>
    <property type="project" value="InterPro"/>
</dbReference>
<dbReference type="GO" id="GO:0005085">
    <property type="term" value="F:guanyl-nucleotide exchange factor activity"/>
    <property type="evidence" value="ECO:0007669"/>
    <property type="project" value="InterPro"/>
</dbReference>
<evidence type="ECO:0000313" key="4">
    <source>
        <dbReference type="EMBL" id="KAB7506206.1"/>
    </source>
</evidence>
<dbReference type="EMBL" id="SEYY01000939">
    <property type="protein sequence ID" value="KAB7506206.1"/>
    <property type="molecule type" value="Genomic_DNA"/>
</dbReference>
<dbReference type="OrthoDB" id="271745at2759"/>
<reference evidence="4 5" key="1">
    <citation type="journal article" date="2019" name="PLoS Biol.">
        <title>Sex chromosomes control vertical transmission of feminizing Wolbachia symbionts in an isopod.</title>
        <authorList>
            <person name="Becking T."/>
            <person name="Chebbi M.A."/>
            <person name="Giraud I."/>
            <person name="Moumen B."/>
            <person name="Laverre T."/>
            <person name="Caubet Y."/>
            <person name="Peccoud J."/>
            <person name="Gilbert C."/>
            <person name="Cordaux R."/>
        </authorList>
    </citation>
    <scope>NUCLEOTIDE SEQUENCE [LARGE SCALE GENOMIC DNA]</scope>
    <source>
        <strain evidence="4">ANa2</strain>
        <tissue evidence="4">Whole body excluding digestive tract and cuticle</tissue>
    </source>
</reference>
<dbReference type="GO" id="GO:0032008">
    <property type="term" value="P:positive regulation of TOR signaling"/>
    <property type="evidence" value="ECO:0007669"/>
    <property type="project" value="InterPro"/>
</dbReference>
<keyword evidence="5" id="KW-1185">Reference proteome</keyword>
<dbReference type="InterPro" id="IPR037587">
    <property type="entry name" value="LAMTOR2-like"/>
</dbReference>
<dbReference type="Pfam" id="PF03259">
    <property type="entry name" value="Robl_LC7"/>
    <property type="match status" value="1"/>
</dbReference>
<dbReference type="FunFam" id="3.30.450.30:FF:000004">
    <property type="entry name" value="ragulator complex protein LAMTOR2"/>
    <property type="match status" value="1"/>
</dbReference>
<dbReference type="Proteomes" id="UP000326759">
    <property type="component" value="Unassembled WGS sequence"/>
</dbReference>
<dbReference type="SMART" id="SM00960">
    <property type="entry name" value="Robl_LC7"/>
    <property type="match status" value="1"/>
</dbReference>
<evidence type="ECO:0000313" key="5">
    <source>
        <dbReference type="Proteomes" id="UP000326759"/>
    </source>
</evidence>
<dbReference type="AlphaFoldDB" id="A0A5N5THW8"/>
<dbReference type="InterPro" id="IPR004942">
    <property type="entry name" value="Roadblock/LAMTOR2_dom"/>
</dbReference>
<evidence type="ECO:0000259" key="3">
    <source>
        <dbReference type="SMART" id="SM00960"/>
    </source>
</evidence>
<evidence type="ECO:0000256" key="1">
    <source>
        <dbReference type="ARBA" id="ARBA00007191"/>
    </source>
</evidence>
<comment type="caution">
    <text evidence="4">The sequence shown here is derived from an EMBL/GenBank/DDBJ whole genome shotgun (WGS) entry which is preliminary data.</text>
</comment>